<dbReference type="RefSeq" id="WP_224009211.1">
    <property type="nucleotide sequence ID" value="NZ_CAJZAF010000046.1"/>
</dbReference>
<dbReference type="PIRSF" id="PIRSF017082">
    <property type="entry name" value="YflP"/>
    <property type="match status" value="1"/>
</dbReference>
<reference evidence="3 4" key="1">
    <citation type="submission" date="2021-08" db="EMBL/GenBank/DDBJ databases">
        <authorList>
            <person name="Peeters C."/>
        </authorList>
    </citation>
    <scope>NUCLEOTIDE SEQUENCE [LARGE SCALE GENOMIC DNA]</scope>
    <source>
        <strain evidence="3 4">LMG 23994</strain>
    </source>
</reference>
<dbReference type="InterPro" id="IPR042100">
    <property type="entry name" value="Bug_dom1"/>
</dbReference>
<dbReference type="CDD" id="cd07012">
    <property type="entry name" value="PBP2_Bug_TTT"/>
    <property type="match status" value="1"/>
</dbReference>
<evidence type="ECO:0008006" key="5">
    <source>
        <dbReference type="Google" id="ProtNLM"/>
    </source>
</evidence>
<dbReference type="PANTHER" id="PTHR42928">
    <property type="entry name" value="TRICARBOXYLATE-BINDING PROTEIN"/>
    <property type="match status" value="1"/>
</dbReference>
<organism evidence="3 4">
    <name type="scientific">Cupriavidus pinatubonensis</name>
    <dbReference type="NCBI Taxonomy" id="248026"/>
    <lineage>
        <taxon>Bacteria</taxon>
        <taxon>Pseudomonadati</taxon>
        <taxon>Pseudomonadota</taxon>
        <taxon>Betaproteobacteria</taxon>
        <taxon>Burkholderiales</taxon>
        <taxon>Burkholderiaceae</taxon>
        <taxon>Cupriavidus</taxon>
    </lineage>
</organism>
<dbReference type="Gene3D" id="3.40.190.10">
    <property type="entry name" value="Periplasmic binding protein-like II"/>
    <property type="match status" value="1"/>
</dbReference>
<protein>
    <recommendedName>
        <fullName evidence="5">Twin-arginine translocation pathway signal</fullName>
    </recommendedName>
</protein>
<comment type="similarity">
    <text evidence="1">Belongs to the UPF0065 (bug) family.</text>
</comment>
<feature type="chain" id="PRO_5046296031" description="Twin-arginine translocation pathway signal" evidence="2">
    <location>
        <begin position="38"/>
        <end position="340"/>
    </location>
</feature>
<name>A0ABM8XZN9_9BURK</name>
<dbReference type="Proteomes" id="UP000701702">
    <property type="component" value="Unassembled WGS sequence"/>
</dbReference>
<proteinExistence type="inferred from homology"/>
<dbReference type="Gene3D" id="3.40.190.150">
    <property type="entry name" value="Bordetella uptake gene, domain 1"/>
    <property type="match status" value="1"/>
</dbReference>
<dbReference type="PANTHER" id="PTHR42928:SF5">
    <property type="entry name" value="BLR1237 PROTEIN"/>
    <property type="match status" value="1"/>
</dbReference>
<gene>
    <name evidence="3" type="ORF">LMG23994_05978</name>
</gene>
<evidence type="ECO:0000313" key="4">
    <source>
        <dbReference type="Proteomes" id="UP000701702"/>
    </source>
</evidence>
<sequence length="340" mass="36404">MGHRQPHSLAGMPLRRLLVTVSCAAALLPLATPAAHAADAYPTKPVRVIVGMAPGGATDVLARILAEKMGPALGQPMVVENRPGAGAIIGTAALAKAAPDGYTISVILSNAVIANQFVYSKLPYNPDTEIAFVYQLVDAAVVLVADARQPYRTAKEFASYAQAKPGKITYGSYSTGSYGHVAMSYLDERLKSRMTHLGYKGEAPMLQDMLGGSVDVAFGSVANTQPHVKSGRLRYLGVSGPRRMTALPDVPTLIEQGLDDAPFRLFGWLGLIAPAGTPRPVIERLAAEVSKTMKMPDVQERVRALGFEPVTDSTPEKTLNRYQQDLPVWKDLIERSGAKL</sequence>
<dbReference type="Pfam" id="PF03401">
    <property type="entry name" value="TctC"/>
    <property type="match status" value="1"/>
</dbReference>
<dbReference type="SUPFAM" id="SSF53850">
    <property type="entry name" value="Periplasmic binding protein-like II"/>
    <property type="match status" value="1"/>
</dbReference>
<evidence type="ECO:0000256" key="1">
    <source>
        <dbReference type="ARBA" id="ARBA00006987"/>
    </source>
</evidence>
<dbReference type="EMBL" id="CAJZAF010000046">
    <property type="protein sequence ID" value="CAG9185934.1"/>
    <property type="molecule type" value="Genomic_DNA"/>
</dbReference>
<feature type="signal peptide" evidence="2">
    <location>
        <begin position="1"/>
        <end position="37"/>
    </location>
</feature>
<keyword evidence="2" id="KW-0732">Signal</keyword>
<accession>A0ABM8XZN9</accession>
<evidence type="ECO:0000313" key="3">
    <source>
        <dbReference type="EMBL" id="CAG9185934.1"/>
    </source>
</evidence>
<comment type="caution">
    <text evidence="3">The sequence shown here is derived from an EMBL/GenBank/DDBJ whole genome shotgun (WGS) entry which is preliminary data.</text>
</comment>
<dbReference type="InterPro" id="IPR005064">
    <property type="entry name" value="BUG"/>
</dbReference>
<evidence type="ECO:0000256" key="2">
    <source>
        <dbReference type="SAM" id="SignalP"/>
    </source>
</evidence>
<keyword evidence="4" id="KW-1185">Reference proteome</keyword>